<dbReference type="InterPro" id="IPR012312">
    <property type="entry name" value="Hemerythrin-like"/>
</dbReference>
<dbReference type="RefSeq" id="XP_022404188.1">
    <property type="nucleotide sequence ID" value="XM_022540046.1"/>
</dbReference>
<sequence length="218" mass="24631">MATTSNTILSSPLLHQTATHQLRAYSIQAAGPTYHLRILDSIKEDHREIISCGERILQSNDADEQTRGQNMFTWELARHAVAEDLVVYPAMERYLEGGRGREVAEKDRQEHQGIKNQLHTFQTLKPSDPRFRPTLQSLLTDFKSHAYDEETTDVPALDKKLSQEESVGLSRALDRTKMFVPSRSHPGVPSKGPFESAVGLMMAPVDHLGDLFRKWPGR</sequence>
<feature type="domain" description="Hemerythrin-like" evidence="1">
    <location>
        <begin position="38"/>
        <end position="157"/>
    </location>
</feature>
<dbReference type="AlphaFoldDB" id="A0A1L9VUB9"/>
<reference evidence="3" key="1">
    <citation type="journal article" date="2017" name="Genome Biol.">
        <title>Comparative genomics reveals high biological diversity and specific adaptations in the industrially and medically important fungal genus Aspergillus.</title>
        <authorList>
            <person name="de Vries R.P."/>
            <person name="Riley R."/>
            <person name="Wiebenga A."/>
            <person name="Aguilar-Osorio G."/>
            <person name="Amillis S."/>
            <person name="Uchima C.A."/>
            <person name="Anderluh G."/>
            <person name="Asadollahi M."/>
            <person name="Askin M."/>
            <person name="Barry K."/>
            <person name="Battaglia E."/>
            <person name="Bayram O."/>
            <person name="Benocci T."/>
            <person name="Braus-Stromeyer S.A."/>
            <person name="Caldana C."/>
            <person name="Canovas D."/>
            <person name="Cerqueira G.C."/>
            <person name="Chen F."/>
            <person name="Chen W."/>
            <person name="Choi C."/>
            <person name="Clum A."/>
            <person name="Dos Santos R.A."/>
            <person name="Damasio A.R."/>
            <person name="Diallinas G."/>
            <person name="Emri T."/>
            <person name="Fekete E."/>
            <person name="Flipphi M."/>
            <person name="Freyberg S."/>
            <person name="Gallo A."/>
            <person name="Gournas C."/>
            <person name="Habgood R."/>
            <person name="Hainaut M."/>
            <person name="Harispe M.L."/>
            <person name="Henrissat B."/>
            <person name="Hilden K.S."/>
            <person name="Hope R."/>
            <person name="Hossain A."/>
            <person name="Karabika E."/>
            <person name="Karaffa L."/>
            <person name="Karanyi Z."/>
            <person name="Krasevec N."/>
            <person name="Kuo A."/>
            <person name="Kusch H."/>
            <person name="LaButti K."/>
            <person name="Lagendijk E.L."/>
            <person name="Lapidus A."/>
            <person name="Levasseur A."/>
            <person name="Lindquist E."/>
            <person name="Lipzen A."/>
            <person name="Logrieco A.F."/>
            <person name="MacCabe A."/>
            <person name="Maekelae M.R."/>
            <person name="Malavazi I."/>
            <person name="Melin P."/>
            <person name="Meyer V."/>
            <person name="Mielnichuk N."/>
            <person name="Miskei M."/>
            <person name="Molnar A.P."/>
            <person name="Mule G."/>
            <person name="Ngan C.Y."/>
            <person name="Orejas M."/>
            <person name="Orosz E."/>
            <person name="Ouedraogo J.P."/>
            <person name="Overkamp K.M."/>
            <person name="Park H.-S."/>
            <person name="Perrone G."/>
            <person name="Piumi F."/>
            <person name="Punt P.J."/>
            <person name="Ram A.F."/>
            <person name="Ramon A."/>
            <person name="Rauscher S."/>
            <person name="Record E."/>
            <person name="Riano-Pachon D.M."/>
            <person name="Robert V."/>
            <person name="Roehrig J."/>
            <person name="Ruller R."/>
            <person name="Salamov A."/>
            <person name="Salih N.S."/>
            <person name="Samson R.A."/>
            <person name="Sandor E."/>
            <person name="Sanguinetti M."/>
            <person name="Schuetze T."/>
            <person name="Sepcic K."/>
            <person name="Shelest E."/>
            <person name="Sherlock G."/>
            <person name="Sophianopoulou V."/>
            <person name="Squina F.M."/>
            <person name="Sun H."/>
            <person name="Susca A."/>
            <person name="Todd R.B."/>
            <person name="Tsang A."/>
            <person name="Unkles S.E."/>
            <person name="van de Wiele N."/>
            <person name="van Rossen-Uffink D."/>
            <person name="Oliveira J.V."/>
            <person name="Vesth T.C."/>
            <person name="Visser J."/>
            <person name="Yu J.-H."/>
            <person name="Zhou M."/>
            <person name="Andersen M.R."/>
            <person name="Archer D.B."/>
            <person name="Baker S.E."/>
            <person name="Benoit I."/>
            <person name="Brakhage A.A."/>
            <person name="Braus G.H."/>
            <person name="Fischer R."/>
            <person name="Frisvad J.C."/>
            <person name="Goldman G.H."/>
            <person name="Houbraken J."/>
            <person name="Oakley B."/>
            <person name="Pocsi I."/>
            <person name="Scazzocchio C."/>
            <person name="Seiboth B."/>
            <person name="vanKuyk P.A."/>
            <person name="Wortman J."/>
            <person name="Dyer P.S."/>
            <person name="Grigoriev I.V."/>
        </authorList>
    </citation>
    <scope>NUCLEOTIDE SEQUENCE [LARGE SCALE GENOMIC DNA]</scope>
    <source>
        <strain evidence="3">CBS 516.65</strain>
    </source>
</reference>
<dbReference type="Gene3D" id="1.20.120.520">
    <property type="entry name" value="nmb1532 protein domain like"/>
    <property type="match status" value="1"/>
</dbReference>
<evidence type="ECO:0000259" key="1">
    <source>
        <dbReference type="Pfam" id="PF01814"/>
    </source>
</evidence>
<dbReference type="Proteomes" id="UP000184300">
    <property type="component" value="Unassembled WGS sequence"/>
</dbReference>
<dbReference type="PANTHER" id="PTHR35585:SF3">
    <property type="entry name" value="HEMERYTHRIN-LIKE DOMAIN-CONTAINING PROTEIN"/>
    <property type="match status" value="1"/>
</dbReference>
<proteinExistence type="predicted"/>
<organism evidence="2 3">
    <name type="scientific">Aspergillus glaucus CBS 516.65</name>
    <dbReference type="NCBI Taxonomy" id="1160497"/>
    <lineage>
        <taxon>Eukaryota</taxon>
        <taxon>Fungi</taxon>
        <taxon>Dikarya</taxon>
        <taxon>Ascomycota</taxon>
        <taxon>Pezizomycotina</taxon>
        <taxon>Eurotiomycetes</taxon>
        <taxon>Eurotiomycetidae</taxon>
        <taxon>Eurotiales</taxon>
        <taxon>Aspergillaceae</taxon>
        <taxon>Aspergillus</taxon>
        <taxon>Aspergillus subgen. Aspergillus</taxon>
    </lineage>
</organism>
<gene>
    <name evidence="2" type="ORF">ASPGLDRAFT_119407</name>
</gene>
<evidence type="ECO:0000313" key="3">
    <source>
        <dbReference type="Proteomes" id="UP000184300"/>
    </source>
</evidence>
<evidence type="ECO:0000313" key="2">
    <source>
        <dbReference type="EMBL" id="OJJ87499.1"/>
    </source>
</evidence>
<dbReference type="PANTHER" id="PTHR35585">
    <property type="entry name" value="HHE DOMAIN PROTEIN (AFU_ORTHOLOGUE AFUA_4G00730)"/>
    <property type="match status" value="1"/>
</dbReference>
<dbReference type="Pfam" id="PF01814">
    <property type="entry name" value="Hemerythrin"/>
    <property type="match status" value="1"/>
</dbReference>
<dbReference type="GeneID" id="34456307"/>
<dbReference type="OrthoDB" id="9983919at2759"/>
<dbReference type="STRING" id="1160497.A0A1L9VUB9"/>
<name>A0A1L9VUB9_ASPGL</name>
<accession>A0A1L9VUB9</accession>
<protein>
    <recommendedName>
        <fullName evidence="1">Hemerythrin-like domain-containing protein</fullName>
    </recommendedName>
</protein>
<dbReference type="VEuPathDB" id="FungiDB:ASPGLDRAFT_119407"/>
<dbReference type="EMBL" id="KV878891">
    <property type="protein sequence ID" value="OJJ87499.1"/>
    <property type="molecule type" value="Genomic_DNA"/>
</dbReference>
<keyword evidence="3" id="KW-1185">Reference proteome</keyword>